<evidence type="ECO:0000313" key="1">
    <source>
        <dbReference type="EMBL" id="APH01500.1"/>
    </source>
</evidence>
<gene>
    <name evidence="1" type="ORF">ASJ30_08105</name>
</gene>
<keyword evidence="2" id="KW-1185">Reference proteome</keyword>
<sequence length="251" mass="26243">MPELPASVRVAAWVTHAWAGGVTLTQAVERALPDIDHTEGLVEQLRLWRDLGEAAVLVALPGPGDLTGLPRCGPVATDAAVEAGEALYVAGLGGLLVPSTSTFGSEGAQGVRIDWMAHDADPIPPHRIEALEPSQLERHLRRTLLAAIDELDAIGGTPWADDLARDLADDRLGAEWALPDALPERARKVIGLAGTVSIATELGLQASGAITAAGDEARASALRALRRESERCLADATNTACATMAGWVPAR</sequence>
<dbReference type="EMBL" id="CP013290">
    <property type="protein sequence ID" value="APH01500.1"/>
    <property type="molecule type" value="Genomic_DNA"/>
</dbReference>
<evidence type="ECO:0000313" key="2">
    <source>
        <dbReference type="Proteomes" id="UP000182938"/>
    </source>
</evidence>
<name>A0A1L3MGJ5_9MICO</name>
<accession>A0A1L3MGJ5</accession>
<reference evidence="1 2" key="1">
    <citation type="submission" date="2015-11" db="EMBL/GenBank/DDBJ databases">
        <authorList>
            <person name="Zhang Y."/>
            <person name="Guo Z."/>
        </authorList>
    </citation>
    <scope>NUCLEOTIDE SEQUENCE [LARGE SCALE GENOMIC DNA]</scope>
    <source>
        <strain evidence="1 2">YFY001</strain>
    </source>
</reference>
<dbReference type="KEGG" id="jte:ASJ30_08105"/>
<proteinExistence type="predicted"/>
<dbReference type="AlphaFoldDB" id="A0A1L3MGJ5"/>
<organism evidence="1 2">
    <name type="scientific">Janibacter indicus</name>
    <dbReference type="NCBI Taxonomy" id="857417"/>
    <lineage>
        <taxon>Bacteria</taxon>
        <taxon>Bacillati</taxon>
        <taxon>Actinomycetota</taxon>
        <taxon>Actinomycetes</taxon>
        <taxon>Micrococcales</taxon>
        <taxon>Intrasporangiaceae</taxon>
        <taxon>Janibacter</taxon>
    </lineage>
</organism>
<dbReference type="RefSeq" id="WP_072624650.1">
    <property type="nucleotide sequence ID" value="NZ_CP013290.1"/>
</dbReference>
<protein>
    <submittedName>
        <fullName evidence="1">Uncharacterized protein</fullName>
    </submittedName>
</protein>
<dbReference type="Proteomes" id="UP000182938">
    <property type="component" value="Chromosome"/>
</dbReference>